<evidence type="ECO:0000259" key="1">
    <source>
        <dbReference type="Pfam" id="PF14214"/>
    </source>
</evidence>
<dbReference type="PANTHER" id="PTHR45786">
    <property type="entry name" value="DNA BINDING PROTEIN-LIKE"/>
    <property type="match status" value="1"/>
</dbReference>
<dbReference type="Proteomes" id="UP000887159">
    <property type="component" value="Unassembled WGS sequence"/>
</dbReference>
<feature type="domain" description="Helitron helicase-like" evidence="1">
    <location>
        <begin position="13"/>
        <end position="184"/>
    </location>
</feature>
<evidence type="ECO:0000313" key="2">
    <source>
        <dbReference type="EMBL" id="GFY21602.1"/>
    </source>
</evidence>
<protein>
    <submittedName>
        <fullName evidence="2">ATP-dependent DNA helicase</fullName>
    </submittedName>
</protein>
<name>A0A8X6SWU6_TRICX</name>
<keyword evidence="2" id="KW-0378">Hydrolase</keyword>
<dbReference type="PANTHER" id="PTHR45786:SF74">
    <property type="entry name" value="ATP-DEPENDENT DNA HELICASE"/>
    <property type="match status" value="1"/>
</dbReference>
<dbReference type="AlphaFoldDB" id="A0A8X6SWU6"/>
<dbReference type="Pfam" id="PF14214">
    <property type="entry name" value="Helitron_like_N"/>
    <property type="match status" value="1"/>
</dbReference>
<gene>
    <name evidence="2" type="ORF">TNCV_1167471</name>
</gene>
<keyword evidence="3" id="KW-1185">Reference proteome</keyword>
<reference evidence="2" key="1">
    <citation type="submission" date="2020-08" db="EMBL/GenBank/DDBJ databases">
        <title>Multicomponent nature underlies the extraordinary mechanical properties of spider dragline silk.</title>
        <authorList>
            <person name="Kono N."/>
            <person name="Nakamura H."/>
            <person name="Mori M."/>
            <person name="Yoshida Y."/>
            <person name="Ohtoshi R."/>
            <person name="Malay A.D."/>
            <person name="Moran D.A.P."/>
            <person name="Tomita M."/>
            <person name="Numata K."/>
            <person name="Arakawa K."/>
        </authorList>
    </citation>
    <scope>NUCLEOTIDE SEQUENCE</scope>
</reference>
<sequence>MTGDPTECRNICIQCRVNTMQTIRDNHRSYDALQYPLIFWEGEDGFHLNIKQRNSTTGEETDQENATNDINNIGTAYILPSSYSGSPCHMHEYIQDAMTYVREYGRPDLFITFTCNPNWDEIKNLLFSGQTSMLCHDITAHVFKQKLKSLINLITHHLVFGKTRCCLYSVEWQKCGLQHAHILIWLVAKVHPEEMDKIISAEIPDQNANQELFAIVTTNMIHRPCGTLNMM</sequence>
<keyword evidence="2" id="KW-0347">Helicase</keyword>
<dbReference type="InterPro" id="IPR025476">
    <property type="entry name" value="Helitron_helicase-like"/>
</dbReference>
<organism evidence="2 3">
    <name type="scientific">Trichonephila clavipes</name>
    <name type="common">Golden silk orbweaver</name>
    <name type="synonym">Nephila clavipes</name>
    <dbReference type="NCBI Taxonomy" id="2585209"/>
    <lineage>
        <taxon>Eukaryota</taxon>
        <taxon>Metazoa</taxon>
        <taxon>Ecdysozoa</taxon>
        <taxon>Arthropoda</taxon>
        <taxon>Chelicerata</taxon>
        <taxon>Arachnida</taxon>
        <taxon>Araneae</taxon>
        <taxon>Araneomorphae</taxon>
        <taxon>Entelegynae</taxon>
        <taxon>Araneoidea</taxon>
        <taxon>Nephilidae</taxon>
        <taxon>Trichonephila</taxon>
    </lineage>
</organism>
<evidence type="ECO:0000313" key="3">
    <source>
        <dbReference type="Proteomes" id="UP000887159"/>
    </source>
</evidence>
<keyword evidence="2" id="KW-0547">Nucleotide-binding</keyword>
<dbReference type="EMBL" id="BMAU01021358">
    <property type="protein sequence ID" value="GFY21602.1"/>
    <property type="molecule type" value="Genomic_DNA"/>
</dbReference>
<proteinExistence type="predicted"/>
<comment type="caution">
    <text evidence="2">The sequence shown here is derived from an EMBL/GenBank/DDBJ whole genome shotgun (WGS) entry which is preliminary data.</text>
</comment>
<dbReference type="GO" id="GO:0004386">
    <property type="term" value="F:helicase activity"/>
    <property type="evidence" value="ECO:0007669"/>
    <property type="project" value="UniProtKB-KW"/>
</dbReference>
<keyword evidence="2" id="KW-0067">ATP-binding</keyword>
<accession>A0A8X6SWU6</accession>